<dbReference type="GO" id="GO:0005975">
    <property type="term" value="P:carbohydrate metabolic process"/>
    <property type="evidence" value="ECO:0007669"/>
    <property type="project" value="InterPro"/>
</dbReference>
<feature type="region of interest" description="Disordered" evidence="2">
    <location>
        <begin position="1"/>
        <end position="29"/>
    </location>
</feature>
<dbReference type="Proteomes" id="UP000319732">
    <property type="component" value="Unassembled WGS sequence"/>
</dbReference>
<accession>A0A545SLW6</accession>
<evidence type="ECO:0000313" key="5">
    <source>
        <dbReference type="Proteomes" id="UP000319732"/>
    </source>
</evidence>
<dbReference type="SUPFAM" id="SSF49899">
    <property type="entry name" value="Concanavalin A-like lectins/glucanases"/>
    <property type="match status" value="1"/>
</dbReference>
<evidence type="ECO:0000256" key="1">
    <source>
        <dbReference type="ARBA" id="ARBA00006865"/>
    </source>
</evidence>
<name>A0A545SLW6_9GAMM</name>
<dbReference type="PANTHER" id="PTHR10963:SF55">
    <property type="entry name" value="GLYCOSIDE HYDROLASE FAMILY 16 PROTEIN"/>
    <property type="match status" value="1"/>
</dbReference>
<dbReference type="Gene3D" id="2.60.120.200">
    <property type="match status" value="1"/>
</dbReference>
<dbReference type="InterPro" id="IPR041443">
    <property type="entry name" value="Exop_C"/>
</dbReference>
<evidence type="ECO:0000313" key="4">
    <source>
        <dbReference type="EMBL" id="TQV65973.1"/>
    </source>
</evidence>
<dbReference type="Pfam" id="PF18559">
    <property type="entry name" value="Exop_C"/>
    <property type="match status" value="1"/>
</dbReference>
<dbReference type="SUPFAM" id="SSF49785">
    <property type="entry name" value="Galactose-binding domain-like"/>
    <property type="match status" value="1"/>
</dbReference>
<sequence length="692" mass="75199">MIGLGGCDSDSDSGTAGNNPPPATPTESGWELVWSDEFDGTAIDTGNWSHEVNCAGGGNNELQCYTARTDNSFVEDGALHIVAREESYTGPALHDDDPDYDADDISANRNYTSARLRSKNKGDWTYGRLEIAAKLPQGQGIWPAVWMLPTEWRYGGWPLSGEIDIVEAVNTNAAGGNRVHGTLHYGRYWPANNYSGTDFEPDTNVWEAFHQYAVEWERDEIRWYVDGVHYATQRPATDTDVGWFTYFWQDQDGGFNFGERGAPFDEAFHLLLNLAIGGNWPGSPDADTQFPQTLEIDYVRVYRCSAGNDDGSGCASNVDSDITAIGSQRPQTTAFSLYQNGLQNLSLPHAGTDISQPLDIGFYDAGQAGRVVVDAALADAGNTVWQITFNGPGNSFINVAESAVPNAERGLKLLDMTRYGELRFDLKVLSADPDTQLTVKLDSGWPNLRQYTLALPEPGNWREVSVPFDRMQANPIEAGNVDFDSVLNPFVIEASGAAQIQLNNIRIVCLMDCALAPIATDPAAVISDSFTLYDDGTSALFAPGLGLWEETPGHVQISEIDATEVARGRVIDARFTSPSGNGLMFIQSGTNTKDLSAFADTGLLRFDVKVLDYNQASELILKVDCVHPCSSGDYSLGAPGAGNWETVDVAVSDLVAGGLDLGKVNTPFVLFPTWGAQGDVHLQIDNIRWLLP</sequence>
<dbReference type="Gene3D" id="2.60.120.430">
    <property type="entry name" value="Galactose-binding lectin"/>
    <property type="match status" value="2"/>
</dbReference>
<dbReference type="InterPro" id="IPR050546">
    <property type="entry name" value="Glycosyl_Hydrlase_16"/>
</dbReference>
<dbReference type="AlphaFoldDB" id="A0A545SLW6"/>
<protein>
    <submittedName>
        <fullName evidence="4">Glycoside hydrolase family 16 protein</fullName>
    </submittedName>
</protein>
<reference evidence="4 5" key="1">
    <citation type="submission" date="2019-06" db="EMBL/GenBank/DDBJ databases">
        <title>Whole genome sequence for Cellvibrionaceae sp. R142.</title>
        <authorList>
            <person name="Wang G."/>
        </authorList>
    </citation>
    <scope>NUCLEOTIDE SEQUENCE [LARGE SCALE GENOMIC DNA]</scope>
    <source>
        <strain evidence="4 5">R142</strain>
    </source>
</reference>
<evidence type="ECO:0000256" key="2">
    <source>
        <dbReference type="SAM" id="MobiDB-lite"/>
    </source>
</evidence>
<dbReference type="Pfam" id="PF00722">
    <property type="entry name" value="Glyco_hydro_16"/>
    <property type="match status" value="1"/>
</dbReference>
<dbReference type="PROSITE" id="PS51762">
    <property type="entry name" value="GH16_2"/>
    <property type="match status" value="1"/>
</dbReference>
<dbReference type="GO" id="GO:0004553">
    <property type="term" value="F:hydrolase activity, hydrolyzing O-glycosyl compounds"/>
    <property type="evidence" value="ECO:0007669"/>
    <property type="project" value="InterPro"/>
</dbReference>
<dbReference type="CDD" id="cd08023">
    <property type="entry name" value="GH16_laminarinase_like"/>
    <property type="match status" value="1"/>
</dbReference>
<keyword evidence="4" id="KW-0378">Hydrolase</keyword>
<comment type="similarity">
    <text evidence="1">Belongs to the glycosyl hydrolase 16 family.</text>
</comment>
<feature type="domain" description="GH16" evidence="3">
    <location>
        <begin position="14"/>
        <end position="307"/>
    </location>
</feature>
<dbReference type="InterPro" id="IPR013320">
    <property type="entry name" value="ConA-like_dom_sf"/>
</dbReference>
<gene>
    <name evidence="4" type="ORF">FKG94_27885</name>
</gene>
<comment type="caution">
    <text evidence="4">The sequence shown here is derived from an EMBL/GenBank/DDBJ whole genome shotgun (WGS) entry which is preliminary data.</text>
</comment>
<keyword evidence="5" id="KW-1185">Reference proteome</keyword>
<evidence type="ECO:0000259" key="3">
    <source>
        <dbReference type="PROSITE" id="PS51762"/>
    </source>
</evidence>
<dbReference type="OrthoDB" id="9809583at2"/>
<dbReference type="EMBL" id="VHSG01000046">
    <property type="protein sequence ID" value="TQV65973.1"/>
    <property type="molecule type" value="Genomic_DNA"/>
</dbReference>
<proteinExistence type="inferred from homology"/>
<organism evidence="4 5">
    <name type="scientific">Exilibacterium tricleocarpae</name>
    <dbReference type="NCBI Taxonomy" id="2591008"/>
    <lineage>
        <taxon>Bacteria</taxon>
        <taxon>Pseudomonadati</taxon>
        <taxon>Pseudomonadota</taxon>
        <taxon>Gammaproteobacteria</taxon>
        <taxon>Cellvibrionales</taxon>
        <taxon>Cellvibrionaceae</taxon>
        <taxon>Exilibacterium</taxon>
    </lineage>
</organism>
<dbReference type="InterPro" id="IPR000757">
    <property type="entry name" value="Beta-glucanase-like"/>
</dbReference>
<dbReference type="PANTHER" id="PTHR10963">
    <property type="entry name" value="GLYCOSYL HYDROLASE-RELATED"/>
    <property type="match status" value="1"/>
</dbReference>
<dbReference type="InterPro" id="IPR008979">
    <property type="entry name" value="Galactose-bd-like_sf"/>
</dbReference>